<dbReference type="PANTHER" id="PTHR43377:SF1">
    <property type="entry name" value="BILIVERDIN REDUCTASE A"/>
    <property type="match status" value="1"/>
</dbReference>
<gene>
    <name evidence="3" type="ORF">BXY53_2721</name>
</gene>
<evidence type="ECO:0000259" key="2">
    <source>
        <dbReference type="Pfam" id="PF22725"/>
    </source>
</evidence>
<evidence type="ECO:0000313" key="4">
    <source>
        <dbReference type="Proteomes" id="UP000266273"/>
    </source>
</evidence>
<comment type="caution">
    <text evidence="3">The sequence shown here is derived from an EMBL/GenBank/DDBJ whole genome shotgun (WGS) entry which is preliminary data.</text>
</comment>
<protein>
    <submittedName>
        <fullName evidence="3">Putative dehydrogenase</fullName>
    </submittedName>
</protein>
<evidence type="ECO:0000259" key="1">
    <source>
        <dbReference type="Pfam" id="PF01408"/>
    </source>
</evidence>
<dbReference type="OrthoDB" id="9800846at2"/>
<dbReference type="Pfam" id="PF22725">
    <property type="entry name" value="GFO_IDH_MocA_C3"/>
    <property type="match status" value="1"/>
</dbReference>
<dbReference type="SUPFAM" id="SSF51735">
    <property type="entry name" value="NAD(P)-binding Rossmann-fold domains"/>
    <property type="match status" value="1"/>
</dbReference>
<dbReference type="AlphaFoldDB" id="A0A397PH27"/>
<accession>A0A397PH27</accession>
<dbReference type="Gene3D" id="3.40.50.720">
    <property type="entry name" value="NAD(P)-binding Rossmann-like Domain"/>
    <property type="match status" value="1"/>
</dbReference>
<feature type="domain" description="Gfo/Idh/MocA-like oxidoreductase N-terminal" evidence="1">
    <location>
        <begin position="5"/>
        <end position="121"/>
    </location>
</feature>
<dbReference type="InterPro" id="IPR051450">
    <property type="entry name" value="Gfo/Idh/MocA_Oxidoreductases"/>
</dbReference>
<dbReference type="Pfam" id="PF01408">
    <property type="entry name" value="GFO_IDH_MocA"/>
    <property type="match status" value="1"/>
</dbReference>
<dbReference type="GO" id="GO:0000166">
    <property type="term" value="F:nucleotide binding"/>
    <property type="evidence" value="ECO:0007669"/>
    <property type="project" value="InterPro"/>
</dbReference>
<organism evidence="3 4">
    <name type="scientific">Dichotomicrobium thermohalophilum</name>
    <dbReference type="NCBI Taxonomy" id="933063"/>
    <lineage>
        <taxon>Bacteria</taxon>
        <taxon>Pseudomonadati</taxon>
        <taxon>Pseudomonadota</taxon>
        <taxon>Alphaproteobacteria</taxon>
        <taxon>Hyphomicrobiales</taxon>
        <taxon>Hyphomicrobiaceae</taxon>
        <taxon>Dichotomicrobium</taxon>
    </lineage>
</organism>
<feature type="domain" description="GFO/IDH/MocA-like oxidoreductase" evidence="2">
    <location>
        <begin position="149"/>
        <end position="227"/>
    </location>
</feature>
<dbReference type="InterPro" id="IPR000683">
    <property type="entry name" value="Gfo/Idh/MocA-like_OxRdtase_N"/>
</dbReference>
<dbReference type="InterPro" id="IPR055170">
    <property type="entry name" value="GFO_IDH_MocA-like_dom"/>
</dbReference>
<reference evidence="3 4" key="1">
    <citation type="submission" date="2018-08" db="EMBL/GenBank/DDBJ databases">
        <title>Genomic Encyclopedia of Archaeal and Bacterial Type Strains, Phase II (KMG-II): from individual species to whole genera.</title>
        <authorList>
            <person name="Goeker M."/>
        </authorList>
    </citation>
    <scope>NUCLEOTIDE SEQUENCE [LARGE SCALE GENOMIC DNA]</scope>
    <source>
        <strain evidence="3 4">DSM 5002</strain>
    </source>
</reference>
<dbReference type="EMBL" id="QXDF01000005">
    <property type="protein sequence ID" value="RIA45434.1"/>
    <property type="molecule type" value="Genomic_DNA"/>
</dbReference>
<dbReference type="PANTHER" id="PTHR43377">
    <property type="entry name" value="BILIVERDIN REDUCTASE A"/>
    <property type="match status" value="1"/>
</dbReference>
<name>A0A397PH27_9HYPH</name>
<dbReference type="SUPFAM" id="SSF55347">
    <property type="entry name" value="Glyceraldehyde-3-phosphate dehydrogenase-like, C-terminal domain"/>
    <property type="match status" value="1"/>
</dbReference>
<keyword evidence="4" id="KW-1185">Reference proteome</keyword>
<dbReference type="InterPro" id="IPR036291">
    <property type="entry name" value="NAD(P)-bd_dom_sf"/>
</dbReference>
<dbReference type="Gene3D" id="3.30.360.10">
    <property type="entry name" value="Dihydrodipicolinate Reductase, domain 2"/>
    <property type="match status" value="1"/>
</dbReference>
<evidence type="ECO:0000313" key="3">
    <source>
        <dbReference type="EMBL" id="RIA45434.1"/>
    </source>
</evidence>
<dbReference type="Proteomes" id="UP000266273">
    <property type="component" value="Unassembled WGS sequence"/>
</dbReference>
<dbReference type="RefSeq" id="WP_119062520.1">
    <property type="nucleotide sequence ID" value="NZ_QXDF01000005.1"/>
</dbReference>
<sequence length="323" mass="34734">MADPIRVAVVGAGYFGRFHAKHYAAAPRAKLVAVVDTDEARARTVAAEAGCEYFCDYHSLVGRVDAVSVAAPTPAHFQIARDLMAAGLHVFVEKPLTDSVESASTLAELAESQGRVLQVGHVERYSAAFRALAKRVTRPLYIESYRIAPWRERGVEVDVILDLMIHDIDIVMGLVGSPVTQVEAVGTPVLSGTTDLANARLVFESGCVANITASRVSYKTERRVRVFQPNQYVICDMAEGRIFQYQLRGNPAVEGPAAIASDSVEIPKEDSLANEISEFLDCVATGRRPTVDGRAGCEAVRVAGMINASIGAHHEAALALSEV</sequence>
<proteinExistence type="predicted"/>